<dbReference type="InterPro" id="IPR002559">
    <property type="entry name" value="Transposase_11"/>
</dbReference>
<protein>
    <submittedName>
        <fullName evidence="2">Transposase</fullName>
    </submittedName>
</protein>
<dbReference type="GO" id="GO:0004803">
    <property type="term" value="F:transposase activity"/>
    <property type="evidence" value="ECO:0007669"/>
    <property type="project" value="InterPro"/>
</dbReference>
<dbReference type="GO" id="GO:0006313">
    <property type="term" value="P:DNA transposition"/>
    <property type="evidence" value="ECO:0007669"/>
    <property type="project" value="InterPro"/>
</dbReference>
<evidence type="ECO:0000259" key="1">
    <source>
        <dbReference type="Pfam" id="PF01609"/>
    </source>
</evidence>
<dbReference type="OrthoDB" id="325716at2157"/>
<dbReference type="AlphaFoldDB" id="A0A343TL71"/>
<proteinExistence type="predicted"/>
<dbReference type="GO" id="GO:0003677">
    <property type="term" value="F:DNA binding"/>
    <property type="evidence" value="ECO:0007669"/>
    <property type="project" value="InterPro"/>
</dbReference>
<reference evidence="3" key="1">
    <citation type="submission" date="2017-11" db="EMBL/GenBank/DDBJ databases">
        <title>Phenotypic and genomic properties of facultatively anaerobic sulfur-reducing natronoarchaea from hypersaline soda lakes.</title>
        <authorList>
            <person name="Sorokin D.Y."/>
            <person name="Kublanov I.V."/>
            <person name="Roman P."/>
            <person name="Sinninghe Damste J.S."/>
            <person name="Golyshin P.N."/>
            <person name="Rojo D."/>
            <person name="Ciordia S."/>
            <person name="Mena M.D.C."/>
            <person name="Ferrer M."/>
            <person name="Messina E."/>
            <person name="Smedile F."/>
            <person name="La Spada G."/>
            <person name="La Cono V."/>
            <person name="Yakimov M.M."/>
        </authorList>
    </citation>
    <scope>NUCLEOTIDE SEQUENCE [LARGE SCALE GENOMIC DNA]</scope>
    <source>
        <strain evidence="3">AArc-Sl</strain>
    </source>
</reference>
<dbReference type="Proteomes" id="UP000263012">
    <property type="component" value="Chromosome"/>
</dbReference>
<name>A0A343TL71_9EURY</name>
<gene>
    <name evidence="2" type="ORF">AArcSl_2219</name>
</gene>
<dbReference type="GeneID" id="37878572"/>
<dbReference type="PANTHER" id="PTHR33252">
    <property type="entry name" value="THIRD ORF IN TRANSPOSON ISC1160"/>
    <property type="match status" value="1"/>
</dbReference>
<evidence type="ECO:0000313" key="2">
    <source>
        <dbReference type="EMBL" id="AUX09843.1"/>
    </source>
</evidence>
<dbReference type="EMBL" id="CP025066">
    <property type="protein sequence ID" value="AUX09843.1"/>
    <property type="molecule type" value="Genomic_DNA"/>
</dbReference>
<evidence type="ECO:0000313" key="3">
    <source>
        <dbReference type="Proteomes" id="UP000263012"/>
    </source>
</evidence>
<accession>A0A343TL71</accession>
<dbReference type="PANTHER" id="PTHR33252:SF2">
    <property type="entry name" value="TRANSPOSASE IS4-LIKE DOMAIN-CONTAINING PROTEIN"/>
    <property type="match status" value="1"/>
</dbReference>
<dbReference type="KEGG" id="hdf:AArcSl_2219"/>
<dbReference type="RefSeq" id="WP_119819093.1">
    <property type="nucleotide sequence ID" value="NZ_CP025066.1"/>
</dbReference>
<dbReference type="Pfam" id="PF01609">
    <property type="entry name" value="DDE_Tnp_1"/>
    <property type="match status" value="1"/>
</dbReference>
<keyword evidence="3" id="KW-1185">Reference proteome</keyword>
<sequence length="393" mass="43853">MGVVNCLYHPDTVLTASDLETLALDLLAEIPIPGVEGCGFDSLILRQTLLQAAVDQKSIKAVTDTTRGSYSDDYTLTQLHTVPADDLESTVNNLFAQQAAMILGPGPRIICLDFVDIHYHGCPHAEAGELCRTKPRDGTSQCHRYLAGFVLCRAKPLVVAVTPVRGDEPKSDAVERLLDHVAALSFDVAGLLADRGFYDGTSIERLDAVAPVALPVIRRGKQMAEKLDTTVSYWTEYVMYEGSERELRFPLAVCVSYQQGNRGKHGLLVRAYVACDLTDRTPKEVEALYQQRSAIETAFRTMREARARTSTTDPTVRLLFIFVSFLLRNLWVIVRWGVLATPRRGGRALPVWFRFEVFREWIDHALDDTLERKWEAPTNRVGIPPTYSQLDAG</sequence>
<organism evidence="2 3">
    <name type="scientific">Halalkaliarchaeum desulfuricum</name>
    <dbReference type="NCBI Taxonomy" id="2055893"/>
    <lineage>
        <taxon>Archaea</taxon>
        <taxon>Methanobacteriati</taxon>
        <taxon>Methanobacteriota</taxon>
        <taxon>Stenosarchaea group</taxon>
        <taxon>Halobacteria</taxon>
        <taxon>Halobacteriales</taxon>
        <taxon>Haloferacaceae</taxon>
        <taxon>Halalkaliarchaeum</taxon>
    </lineage>
</organism>
<dbReference type="NCBIfam" id="NF033541">
    <property type="entry name" value="transpos_ISH3"/>
    <property type="match status" value="1"/>
</dbReference>
<feature type="domain" description="Transposase IS4-like" evidence="1">
    <location>
        <begin position="106"/>
        <end position="329"/>
    </location>
</feature>